<dbReference type="InterPro" id="IPR019381">
    <property type="entry name" value="PACS1/2_C"/>
</dbReference>
<gene>
    <name evidence="2" type="ORF">DILT_LOCUS5516</name>
</gene>
<proteinExistence type="predicted"/>
<dbReference type="PANTHER" id="PTHR13280:SF17">
    <property type="entry name" value="KRUEPPEL TARGET AT 95D, ISOFORM A"/>
    <property type="match status" value="1"/>
</dbReference>
<evidence type="ECO:0000313" key="2">
    <source>
        <dbReference type="EMBL" id="VDN09685.1"/>
    </source>
</evidence>
<dbReference type="Proteomes" id="UP000281553">
    <property type="component" value="Unassembled WGS sequence"/>
</dbReference>
<reference evidence="2 3" key="1">
    <citation type="submission" date="2018-11" db="EMBL/GenBank/DDBJ databases">
        <authorList>
            <consortium name="Pathogen Informatics"/>
        </authorList>
    </citation>
    <scope>NUCLEOTIDE SEQUENCE [LARGE SCALE GENOMIC DNA]</scope>
</reference>
<protein>
    <recommendedName>
        <fullName evidence="1">Phosphofurin acidic cluster sorting protein 1/2 C-terminal domain-containing protein</fullName>
    </recommendedName>
</protein>
<dbReference type="Pfam" id="PF10254">
    <property type="entry name" value="Pacs-1"/>
    <property type="match status" value="1"/>
</dbReference>
<accession>A0A3P7KX46</accession>
<dbReference type="GO" id="GO:0072659">
    <property type="term" value="P:protein localization to plasma membrane"/>
    <property type="evidence" value="ECO:0007669"/>
    <property type="project" value="TreeGrafter"/>
</dbReference>
<feature type="domain" description="Phosphofurin acidic cluster sorting protein 1/2 C-terminal" evidence="1">
    <location>
        <begin position="203"/>
        <end position="286"/>
    </location>
</feature>
<name>A0A3P7KX46_DIBLA</name>
<evidence type="ECO:0000259" key="1">
    <source>
        <dbReference type="Pfam" id="PF10254"/>
    </source>
</evidence>
<dbReference type="AlphaFoldDB" id="A0A3P7KX46"/>
<sequence>MINRRLADISNPIYFAKCRGADLHSVESDINLLSGPLADVQFFVNNLEPGGRYWICCVHSRSSVHRKRTAAISTNQYVDYASAVAAHSTKAGYTFKFDEVEILARGDNRVSRELLESWFTGPQSIFGAETQFGHSKSPLEERTAHRVILRQHRIAEQSSRPTPPRVMKVQQVKARMPFKKLSTLKKAIAVNCCCMFAMAALALTQAHCVKLTCVSSYAEVKQAMGQLASLSHRHLEEERTVRVCVVGGDSLLNSVLRAYVEQVGSKPETVAAAFRFYMVPVSGLYVAFSATVGTEVCRRFSSLTHQSRQTG</sequence>
<keyword evidence="3" id="KW-1185">Reference proteome</keyword>
<dbReference type="PANTHER" id="PTHR13280">
    <property type="entry name" value="PHOSPHOFURIN ACIDIC CLUSTER SORTING PROTEIN"/>
    <property type="match status" value="1"/>
</dbReference>
<dbReference type="EMBL" id="UYRU01047579">
    <property type="protein sequence ID" value="VDN09685.1"/>
    <property type="molecule type" value="Genomic_DNA"/>
</dbReference>
<organism evidence="2 3">
    <name type="scientific">Dibothriocephalus latus</name>
    <name type="common">Fish tapeworm</name>
    <name type="synonym">Diphyllobothrium latum</name>
    <dbReference type="NCBI Taxonomy" id="60516"/>
    <lineage>
        <taxon>Eukaryota</taxon>
        <taxon>Metazoa</taxon>
        <taxon>Spiralia</taxon>
        <taxon>Lophotrochozoa</taxon>
        <taxon>Platyhelminthes</taxon>
        <taxon>Cestoda</taxon>
        <taxon>Eucestoda</taxon>
        <taxon>Diphyllobothriidea</taxon>
        <taxon>Diphyllobothriidae</taxon>
        <taxon>Dibothriocephalus</taxon>
    </lineage>
</organism>
<evidence type="ECO:0000313" key="3">
    <source>
        <dbReference type="Proteomes" id="UP000281553"/>
    </source>
</evidence>
<dbReference type="OrthoDB" id="28829at2759"/>